<organism evidence="1">
    <name type="scientific">uncultured Caudovirales phage</name>
    <dbReference type="NCBI Taxonomy" id="2100421"/>
    <lineage>
        <taxon>Viruses</taxon>
        <taxon>Duplodnaviria</taxon>
        <taxon>Heunggongvirae</taxon>
        <taxon>Uroviricota</taxon>
        <taxon>Caudoviricetes</taxon>
        <taxon>Peduoviridae</taxon>
        <taxon>Maltschvirus</taxon>
        <taxon>Maltschvirus maltsch</taxon>
    </lineage>
</organism>
<name>A0A6J5MBW0_9CAUD</name>
<evidence type="ECO:0000313" key="1">
    <source>
        <dbReference type="EMBL" id="CAB4141199.1"/>
    </source>
</evidence>
<accession>A0A6J5MBW0</accession>
<proteinExistence type="predicted"/>
<reference evidence="1" key="1">
    <citation type="submission" date="2020-04" db="EMBL/GenBank/DDBJ databases">
        <authorList>
            <person name="Chiriac C."/>
            <person name="Salcher M."/>
            <person name="Ghai R."/>
            <person name="Kavagutti S V."/>
        </authorList>
    </citation>
    <scope>NUCLEOTIDE SEQUENCE</scope>
</reference>
<gene>
    <name evidence="1" type="ORF">UFOVP410_38</name>
</gene>
<dbReference type="EMBL" id="LR796388">
    <property type="protein sequence ID" value="CAB4141199.1"/>
    <property type="molecule type" value="Genomic_DNA"/>
</dbReference>
<protein>
    <submittedName>
        <fullName evidence="1">Uncharacterized protein</fullName>
    </submittedName>
</protein>
<sequence>MINSVLLNSPKEYAKSAISIIEIQLKTAQSPARIAKLNHRLKQWKKALELLSEYDESKEKTKTDSCDSRD</sequence>